<proteinExistence type="predicted"/>
<evidence type="ECO:0000256" key="1">
    <source>
        <dbReference type="ARBA" id="ARBA00023122"/>
    </source>
</evidence>
<dbReference type="PANTHER" id="PTHR43080">
    <property type="entry name" value="CBS DOMAIN-CONTAINING PROTEIN CBSX3, MITOCHONDRIAL"/>
    <property type="match status" value="1"/>
</dbReference>
<dbReference type="EMBL" id="QLNI01000012">
    <property type="protein sequence ID" value="RAM02607.1"/>
    <property type="molecule type" value="Genomic_DNA"/>
</dbReference>
<dbReference type="RefSeq" id="WP_111955148.1">
    <property type="nucleotide sequence ID" value="NZ_CP036313.1"/>
</dbReference>
<dbReference type="Proteomes" id="UP000293902">
    <property type="component" value="Chromosome"/>
</dbReference>
<protein>
    <submittedName>
        <fullName evidence="5">CBS domain-containing protein</fullName>
    </submittedName>
</protein>
<dbReference type="CDD" id="cd04586">
    <property type="entry name" value="CBS_pair_BON_assoc"/>
    <property type="match status" value="1"/>
</dbReference>
<feature type="domain" description="CBS" evidence="3">
    <location>
        <begin position="61"/>
        <end position="118"/>
    </location>
</feature>
<accession>A0A328FHW3</accession>
<dbReference type="EMBL" id="CP036313">
    <property type="protein sequence ID" value="QBH12033.1"/>
    <property type="molecule type" value="Genomic_DNA"/>
</dbReference>
<evidence type="ECO:0000313" key="7">
    <source>
        <dbReference type="Proteomes" id="UP000293902"/>
    </source>
</evidence>
<dbReference type="SUPFAM" id="SSF54631">
    <property type="entry name" value="CBS-domain pair"/>
    <property type="match status" value="1"/>
</dbReference>
<reference evidence="5 6" key="1">
    <citation type="submission" date="2018-06" db="EMBL/GenBank/DDBJ databases">
        <title>Complete Genome Sequence of Desulfobacter hydrogenophilus (DSM3380).</title>
        <authorList>
            <person name="Marietou A."/>
            <person name="Schreiber L."/>
            <person name="Marshall I."/>
            <person name="Jorgensen B."/>
        </authorList>
    </citation>
    <scope>NUCLEOTIDE SEQUENCE [LARGE SCALE GENOMIC DNA]</scope>
    <source>
        <strain evidence="5 6">DSM 3380</strain>
    </source>
</reference>
<keyword evidence="7" id="KW-1185">Reference proteome</keyword>
<evidence type="ECO:0000259" key="3">
    <source>
        <dbReference type="PROSITE" id="PS51371"/>
    </source>
</evidence>
<name>A0A328FHW3_9BACT</name>
<dbReference type="OrthoDB" id="9811720at2"/>
<sequence length="197" mass="22256">MNFSRINECFQTITDEDVLEAMREIPGYLDITPSDFIEVYRIAFDHAVNRIKTAILAEHVMTRTVVSVLEDAPLLETAVQMRDHDISGMPVLNEQGAVTGVISEKDFLSRMTEKKDPSFMQVLIQCMDDSCCLARSLKTLKVRDIMSSPPVTVHKSFKLLDVANLMDRRKINRVPVCEDHNILVGIIARSDLVQAMC</sequence>
<feature type="domain" description="CBS" evidence="3">
    <location>
        <begin position="146"/>
        <end position="197"/>
    </location>
</feature>
<dbReference type="PROSITE" id="PS51371">
    <property type="entry name" value="CBS"/>
    <property type="match status" value="2"/>
</dbReference>
<dbReference type="Gene3D" id="3.10.580.10">
    <property type="entry name" value="CBS-domain"/>
    <property type="match status" value="1"/>
</dbReference>
<evidence type="ECO:0000313" key="5">
    <source>
        <dbReference type="EMBL" id="RAM02607.1"/>
    </source>
</evidence>
<dbReference type="SMART" id="SM00116">
    <property type="entry name" value="CBS"/>
    <property type="match status" value="2"/>
</dbReference>
<dbReference type="PANTHER" id="PTHR43080:SF2">
    <property type="entry name" value="CBS DOMAIN-CONTAINING PROTEIN"/>
    <property type="match status" value="1"/>
</dbReference>
<gene>
    <name evidence="5" type="ORF">DO021_07120</name>
    <name evidence="4" type="ORF">EYB58_03305</name>
</gene>
<evidence type="ECO:0000313" key="4">
    <source>
        <dbReference type="EMBL" id="QBH12033.1"/>
    </source>
</evidence>
<evidence type="ECO:0000256" key="2">
    <source>
        <dbReference type="PROSITE-ProRule" id="PRU00703"/>
    </source>
</evidence>
<dbReference type="Proteomes" id="UP000248798">
    <property type="component" value="Unassembled WGS sequence"/>
</dbReference>
<dbReference type="Pfam" id="PF00571">
    <property type="entry name" value="CBS"/>
    <property type="match status" value="2"/>
</dbReference>
<organism evidence="5 6">
    <name type="scientific">Desulfobacter hydrogenophilus</name>
    <dbReference type="NCBI Taxonomy" id="2291"/>
    <lineage>
        <taxon>Bacteria</taxon>
        <taxon>Pseudomonadati</taxon>
        <taxon>Thermodesulfobacteriota</taxon>
        <taxon>Desulfobacteria</taxon>
        <taxon>Desulfobacterales</taxon>
        <taxon>Desulfobacteraceae</taxon>
        <taxon>Desulfobacter</taxon>
    </lineage>
</organism>
<reference evidence="4 7" key="2">
    <citation type="submission" date="2019-02" db="EMBL/GenBank/DDBJ databases">
        <title>Complete genome sequence of Desulfobacter hydrogenophilus AcRS1.</title>
        <authorList>
            <person name="Marietou A."/>
            <person name="Lund M.B."/>
            <person name="Marshall I.P.G."/>
            <person name="Schreiber L."/>
            <person name="Jorgensen B."/>
        </authorList>
    </citation>
    <scope>NUCLEOTIDE SEQUENCE [LARGE SCALE GENOMIC DNA]</scope>
    <source>
        <strain evidence="4 7">AcRS1</strain>
    </source>
</reference>
<dbReference type="AlphaFoldDB" id="A0A328FHW3"/>
<dbReference type="InterPro" id="IPR051257">
    <property type="entry name" value="Diverse_CBS-Domain"/>
</dbReference>
<keyword evidence="1 2" id="KW-0129">CBS domain</keyword>
<evidence type="ECO:0000313" key="6">
    <source>
        <dbReference type="Proteomes" id="UP000248798"/>
    </source>
</evidence>
<dbReference type="InterPro" id="IPR046342">
    <property type="entry name" value="CBS_dom_sf"/>
</dbReference>
<dbReference type="InterPro" id="IPR000644">
    <property type="entry name" value="CBS_dom"/>
</dbReference>